<organism evidence="7 8">
    <name type="scientific">Hucho hucho</name>
    <name type="common">huchen</name>
    <dbReference type="NCBI Taxonomy" id="62062"/>
    <lineage>
        <taxon>Eukaryota</taxon>
        <taxon>Metazoa</taxon>
        <taxon>Chordata</taxon>
        <taxon>Craniata</taxon>
        <taxon>Vertebrata</taxon>
        <taxon>Euteleostomi</taxon>
        <taxon>Actinopterygii</taxon>
        <taxon>Neopterygii</taxon>
        <taxon>Teleostei</taxon>
        <taxon>Protacanthopterygii</taxon>
        <taxon>Salmoniformes</taxon>
        <taxon>Salmonidae</taxon>
        <taxon>Salmoninae</taxon>
        <taxon>Hucho</taxon>
    </lineage>
</organism>
<dbReference type="Ensembl" id="ENSHHUT00000085028.1">
    <property type="protein sequence ID" value="ENSHHUP00000082422.1"/>
    <property type="gene ID" value="ENSHHUG00000047895.1"/>
</dbReference>
<name>A0A4W5R1E4_9TELE</name>
<dbReference type="GeneTree" id="ENSGT00940000164105"/>
<dbReference type="InterPro" id="IPR052435">
    <property type="entry name" value="YY1-Transcr_Regul"/>
</dbReference>
<evidence type="ECO:0000313" key="8">
    <source>
        <dbReference type="Proteomes" id="UP000314982"/>
    </source>
</evidence>
<evidence type="ECO:0000256" key="1">
    <source>
        <dbReference type="ARBA" id="ARBA00004123"/>
    </source>
</evidence>
<feature type="region of interest" description="Disordered" evidence="6">
    <location>
        <begin position="1"/>
        <end position="49"/>
    </location>
</feature>
<keyword evidence="3" id="KW-0804">Transcription</keyword>
<dbReference type="InterPro" id="IPR003822">
    <property type="entry name" value="PAH"/>
</dbReference>
<feature type="compositionally biased region" description="Basic and acidic residues" evidence="6">
    <location>
        <begin position="26"/>
        <end position="35"/>
    </location>
</feature>
<dbReference type="GO" id="GO:0006355">
    <property type="term" value="P:regulation of DNA-templated transcription"/>
    <property type="evidence" value="ECO:0007669"/>
    <property type="project" value="InterPro"/>
</dbReference>
<keyword evidence="4 5" id="KW-0539">Nucleus</keyword>
<dbReference type="PANTHER" id="PTHR16088:SF3">
    <property type="entry name" value="GON-4-LIKE PROTEIN"/>
    <property type="match status" value="1"/>
</dbReference>
<dbReference type="SUPFAM" id="SSF47762">
    <property type="entry name" value="PAH2 domain"/>
    <property type="match status" value="1"/>
</dbReference>
<dbReference type="GO" id="GO:0003712">
    <property type="term" value="F:transcription coregulator activity"/>
    <property type="evidence" value="ECO:0007669"/>
    <property type="project" value="TreeGrafter"/>
</dbReference>
<dbReference type="GO" id="GO:0005634">
    <property type="term" value="C:nucleus"/>
    <property type="evidence" value="ECO:0007669"/>
    <property type="project" value="UniProtKB-SubCell"/>
</dbReference>
<dbReference type="FunFam" id="1.20.1160.11:FF:000006">
    <property type="entry name" value="GON-4-like protein isoform X1"/>
    <property type="match status" value="1"/>
</dbReference>
<proteinExistence type="predicted"/>
<comment type="subcellular location">
    <subcellularLocation>
        <location evidence="1 5">Nucleus</location>
    </subcellularLocation>
</comment>
<evidence type="ECO:0000313" key="7">
    <source>
        <dbReference type="Ensembl" id="ENSHHUP00000082422.1"/>
    </source>
</evidence>
<evidence type="ECO:0000256" key="4">
    <source>
        <dbReference type="ARBA" id="ARBA00023242"/>
    </source>
</evidence>
<keyword evidence="8" id="KW-1185">Reference proteome</keyword>
<dbReference type="STRING" id="62062.ENSHHUP00000082422"/>
<dbReference type="PANTHER" id="PTHR16088">
    <property type="entry name" value="YY1 ASSOCIATED PROTEIN-RELATED"/>
    <property type="match status" value="1"/>
</dbReference>
<protein>
    <submittedName>
        <fullName evidence="7">Uncharacterized protein</fullName>
    </submittedName>
</protein>
<reference evidence="7" key="2">
    <citation type="submission" date="2025-08" db="UniProtKB">
        <authorList>
            <consortium name="Ensembl"/>
        </authorList>
    </citation>
    <scope>IDENTIFICATION</scope>
</reference>
<evidence type="ECO:0000256" key="3">
    <source>
        <dbReference type="ARBA" id="ARBA00023163"/>
    </source>
</evidence>
<evidence type="ECO:0000256" key="2">
    <source>
        <dbReference type="ARBA" id="ARBA00023015"/>
    </source>
</evidence>
<keyword evidence="2" id="KW-0805">Transcription regulation</keyword>
<evidence type="ECO:0000256" key="5">
    <source>
        <dbReference type="PROSITE-ProRule" id="PRU00810"/>
    </source>
</evidence>
<sequence>MEGSEEGQEITLTLSPRPSGMGDGGRAGDEGRGDREVEEAVSPASEVSTLSVPELQVKVGSEGMSKSPPILYDDDNVLDSDPLREKKEIAFAQNYLNRVCRALQEVPGRVEEFLEVLYEFEQDGDEHTSVELFTRLKPVLSEWPELLRDFAAFLHLEQAQECGLVCAGLGFYSLCKYTL</sequence>
<reference evidence="7" key="3">
    <citation type="submission" date="2025-09" db="UniProtKB">
        <authorList>
            <consortium name="Ensembl"/>
        </authorList>
    </citation>
    <scope>IDENTIFICATION</scope>
</reference>
<dbReference type="Proteomes" id="UP000314982">
    <property type="component" value="Unassembled WGS sequence"/>
</dbReference>
<dbReference type="Gene3D" id="1.20.1160.11">
    <property type="entry name" value="Paired amphipathic helix"/>
    <property type="match status" value="1"/>
</dbReference>
<dbReference type="PROSITE" id="PS51477">
    <property type="entry name" value="PAH"/>
    <property type="match status" value="1"/>
</dbReference>
<evidence type="ECO:0000256" key="6">
    <source>
        <dbReference type="SAM" id="MobiDB-lite"/>
    </source>
</evidence>
<reference evidence="8" key="1">
    <citation type="submission" date="2018-06" db="EMBL/GenBank/DDBJ databases">
        <title>Genome assembly of Danube salmon.</title>
        <authorList>
            <person name="Macqueen D.J."/>
            <person name="Gundappa M.K."/>
        </authorList>
    </citation>
    <scope>NUCLEOTIDE SEQUENCE [LARGE SCALE GENOMIC DNA]</scope>
</reference>
<dbReference type="Pfam" id="PF02671">
    <property type="entry name" value="PAH"/>
    <property type="match status" value="1"/>
</dbReference>
<accession>A0A4W5R1E4</accession>
<dbReference type="AlphaFoldDB" id="A0A4W5R1E4"/>
<dbReference type="InterPro" id="IPR036600">
    <property type="entry name" value="PAH_sf"/>
</dbReference>